<evidence type="ECO:0000256" key="3">
    <source>
        <dbReference type="ARBA" id="ARBA00022840"/>
    </source>
</evidence>
<evidence type="ECO:0000256" key="1">
    <source>
        <dbReference type="ARBA" id="ARBA00010638"/>
    </source>
</evidence>
<reference evidence="6 7" key="1">
    <citation type="submission" date="2022-05" db="EMBL/GenBank/DDBJ databases">
        <authorList>
            <person name="Park J.-S."/>
        </authorList>
    </citation>
    <scope>NUCLEOTIDE SEQUENCE [LARGE SCALE GENOMIC DNA]</scope>
    <source>
        <strain evidence="6 7">2012CJ34-2</strain>
    </source>
</reference>
<evidence type="ECO:0000313" key="7">
    <source>
        <dbReference type="Proteomes" id="UP001203338"/>
    </source>
</evidence>
<proteinExistence type="inferred from homology"/>
<keyword evidence="4" id="KW-0479">Metal-binding</keyword>
<evidence type="ECO:0000256" key="4">
    <source>
        <dbReference type="RuleBase" id="RU361279"/>
    </source>
</evidence>
<comment type="caution">
    <text evidence="6">The sequence shown here is derived from an EMBL/GenBank/DDBJ whole genome shotgun (WGS) entry which is preliminary data.</text>
</comment>
<comment type="cofactor">
    <cofactor evidence="4">
        <name>Mg(2+)</name>
        <dbReference type="ChEBI" id="CHEBI:18420"/>
    </cofactor>
</comment>
<comment type="similarity">
    <text evidence="1 4">Belongs to the 5-formyltetrahydrofolate cyclo-ligase family.</text>
</comment>
<keyword evidence="6" id="KW-0436">Ligase</keyword>
<dbReference type="SUPFAM" id="SSF100950">
    <property type="entry name" value="NagB/RpiA/CoA transferase-like"/>
    <property type="match status" value="1"/>
</dbReference>
<dbReference type="Gene3D" id="3.40.50.10420">
    <property type="entry name" value="NagB/RpiA/CoA transferase-like"/>
    <property type="match status" value="1"/>
</dbReference>
<dbReference type="InterPro" id="IPR024185">
    <property type="entry name" value="FTHF_cligase-like_sf"/>
</dbReference>
<feature type="compositionally biased region" description="Basic and acidic residues" evidence="5">
    <location>
        <begin position="20"/>
        <end position="33"/>
    </location>
</feature>
<evidence type="ECO:0000313" key="6">
    <source>
        <dbReference type="EMBL" id="MCL6269245.1"/>
    </source>
</evidence>
<sequence length="203" mass="23146">MTSESQNDELQQQKKQLRQQLRDNRRSLNKDQQKAASQKLLETITSHDFYIDSQHIAVYLARDGEIDPQLIVEDAWAKGKQVYLPVIDKSDWSMLFMPWSEDSVMVDNYYGIPEPDPKLYQPVAAKELDLVLLPLTGFDEQGNRMGMGGGYYDRAFEFVGEQTQPTKPVLIGLAHECQKVEQIPTGHWDIPLTGIATNSALYK</sequence>
<dbReference type="EC" id="6.3.3.2" evidence="4"/>
<dbReference type="GO" id="GO:0030272">
    <property type="term" value="F:5-formyltetrahydrofolate cyclo-ligase activity"/>
    <property type="evidence" value="ECO:0007669"/>
    <property type="project" value="UniProtKB-EC"/>
</dbReference>
<evidence type="ECO:0000256" key="5">
    <source>
        <dbReference type="SAM" id="MobiDB-lite"/>
    </source>
</evidence>
<keyword evidence="4" id="KW-0460">Magnesium</keyword>
<organism evidence="6 7">
    <name type="scientific">Parendozoicomonas callyspongiae</name>
    <dbReference type="NCBI Taxonomy" id="2942213"/>
    <lineage>
        <taxon>Bacteria</taxon>
        <taxon>Pseudomonadati</taxon>
        <taxon>Pseudomonadota</taxon>
        <taxon>Gammaproteobacteria</taxon>
        <taxon>Oceanospirillales</taxon>
        <taxon>Endozoicomonadaceae</taxon>
        <taxon>Parendozoicomonas</taxon>
    </lineage>
</organism>
<evidence type="ECO:0000256" key="2">
    <source>
        <dbReference type="ARBA" id="ARBA00022741"/>
    </source>
</evidence>
<comment type="catalytic activity">
    <reaction evidence="4">
        <text>(6S)-5-formyl-5,6,7,8-tetrahydrofolate + ATP = (6R)-5,10-methenyltetrahydrofolate + ADP + phosphate</text>
        <dbReference type="Rhea" id="RHEA:10488"/>
        <dbReference type="ChEBI" id="CHEBI:30616"/>
        <dbReference type="ChEBI" id="CHEBI:43474"/>
        <dbReference type="ChEBI" id="CHEBI:57455"/>
        <dbReference type="ChEBI" id="CHEBI:57457"/>
        <dbReference type="ChEBI" id="CHEBI:456216"/>
        <dbReference type="EC" id="6.3.3.2"/>
    </reaction>
</comment>
<keyword evidence="3 4" id="KW-0067">ATP-binding</keyword>
<dbReference type="InterPro" id="IPR037171">
    <property type="entry name" value="NagB/RpiA_transferase-like"/>
</dbReference>
<dbReference type="EMBL" id="JAMFLX010000004">
    <property type="protein sequence ID" value="MCL6269245.1"/>
    <property type="molecule type" value="Genomic_DNA"/>
</dbReference>
<dbReference type="RefSeq" id="WP_249698207.1">
    <property type="nucleotide sequence ID" value="NZ_JAMFLX010000004.1"/>
</dbReference>
<dbReference type="Proteomes" id="UP001203338">
    <property type="component" value="Unassembled WGS sequence"/>
</dbReference>
<dbReference type="Pfam" id="PF01812">
    <property type="entry name" value="5-FTHF_cyc-lig"/>
    <property type="match status" value="1"/>
</dbReference>
<keyword evidence="2 4" id="KW-0547">Nucleotide-binding</keyword>
<gene>
    <name evidence="6" type="ORF">M3P05_04705</name>
</gene>
<dbReference type="PANTHER" id="PTHR23407">
    <property type="entry name" value="ATPASE INHIBITOR/5-FORMYLTETRAHYDROFOLATE CYCLO-LIGASE"/>
    <property type="match status" value="1"/>
</dbReference>
<keyword evidence="7" id="KW-1185">Reference proteome</keyword>
<name>A0ABT0PD34_9GAMM</name>
<dbReference type="PANTHER" id="PTHR23407:SF1">
    <property type="entry name" value="5-FORMYLTETRAHYDROFOLATE CYCLO-LIGASE"/>
    <property type="match status" value="1"/>
</dbReference>
<dbReference type="PIRSF" id="PIRSF006806">
    <property type="entry name" value="FTHF_cligase"/>
    <property type="match status" value="1"/>
</dbReference>
<feature type="region of interest" description="Disordered" evidence="5">
    <location>
        <begin position="1"/>
        <end position="34"/>
    </location>
</feature>
<accession>A0ABT0PD34</accession>
<protein>
    <recommendedName>
        <fullName evidence="4">5-formyltetrahydrofolate cyclo-ligase</fullName>
        <ecNumber evidence="4">6.3.3.2</ecNumber>
    </recommendedName>
</protein>
<dbReference type="NCBIfam" id="TIGR02727">
    <property type="entry name" value="MTHFS_bact"/>
    <property type="match status" value="1"/>
</dbReference>
<dbReference type="InterPro" id="IPR002698">
    <property type="entry name" value="FTHF_cligase"/>
</dbReference>